<evidence type="ECO:0000313" key="3">
    <source>
        <dbReference type="EMBL" id="QDH81501.1"/>
    </source>
</evidence>
<dbReference type="InterPro" id="IPR054490">
    <property type="entry name" value="BT_1020-like_b-sandwich_1"/>
</dbReference>
<dbReference type="InterPro" id="IPR056425">
    <property type="entry name" value="Beta-prop_BT_1020"/>
</dbReference>
<reference evidence="3 4" key="1">
    <citation type="submission" date="2019-06" db="EMBL/GenBank/DDBJ databases">
        <title>Echinicola alkalisoli sp. nov. isolated from saline soil.</title>
        <authorList>
            <person name="Sun J.-Q."/>
            <person name="Xu L."/>
        </authorList>
    </citation>
    <scope>NUCLEOTIDE SEQUENCE [LARGE SCALE GENOMIC DNA]</scope>
    <source>
        <strain evidence="3 4">LN3S3</strain>
    </source>
</reference>
<dbReference type="Pfam" id="PF24067">
    <property type="entry name" value="Beta-prop_BT_1020"/>
    <property type="match status" value="1"/>
</dbReference>
<name>A0A514CNW1_9BACT</name>
<gene>
    <name evidence="3" type="ORF">FKX85_05520</name>
</gene>
<dbReference type="InterPro" id="IPR036278">
    <property type="entry name" value="Sialidase_sf"/>
</dbReference>
<dbReference type="CDD" id="cd15482">
    <property type="entry name" value="Sialidase_non-viral"/>
    <property type="match status" value="1"/>
</dbReference>
<accession>A0A514CNW1</accession>
<evidence type="ECO:0000313" key="4">
    <source>
        <dbReference type="Proteomes" id="UP000316614"/>
    </source>
</evidence>
<dbReference type="EMBL" id="CP041253">
    <property type="protein sequence ID" value="QDH81501.1"/>
    <property type="molecule type" value="Genomic_DNA"/>
</dbReference>
<feature type="domain" description="BT-1020-like structural beta-sandwich" evidence="1">
    <location>
        <begin position="459"/>
        <end position="618"/>
    </location>
</feature>
<dbReference type="AlphaFoldDB" id="A0A514CNW1"/>
<keyword evidence="4" id="KW-1185">Reference proteome</keyword>
<dbReference type="Pfam" id="PF22585">
    <property type="entry name" value="Sialidase-like_CBM"/>
    <property type="match status" value="1"/>
</dbReference>
<dbReference type="Proteomes" id="UP000316614">
    <property type="component" value="Chromosome"/>
</dbReference>
<organism evidence="3 4">
    <name type="scientific">Echinicola soli</name>
    <dbReference type="NCBI Taxonomy" id="2591634"/>
    <lineage>
        <taxon>Bacteria</taxon>
        <taxon>Pseudomonadati</taxon>
        <taxon>Bacteroidota</taxon>
        <taxon>Cytophagia</taxon>
        <taxon>Cytophagales</taxon>
        <taxon>Cyclobacteriaceae</taxon>
        <taxon>Echinicola</taxon>
    </lineage>
</organism>
<dbReference type="GO" id="GO:0016798">
    <property type="term" value="F:hydrolase activity, acting on glycosyl bonds"/>
    <property type="evidence" value="ECO:0007669"/>
    <property type="project" value="UniProtKB-KW"/>
</dbReference>
<evidence type="ECO:0000259" key="1">
    <source>
        <dbReference type="Pfam" id="PF22585"/>
    </source>
</evidence>
<dbReference type="OrthoDB" id="177453at2"/>
<keyword evidence="3" id="KW-0326">Glycosidase</keyword>
<proteinExistence type="predicted"/>
<feature type="domain" description="BT-1020-like N-terminal beta-propeller" evidence="2">
    <location>
        <begin position="55"/>
        <end position="290"/>
    </location>
</feature>
<protein>
    <submittedName>
        <fullName evidence="3">Six-hairpin glycosidase</fullName>
    </submittedName>
</protein>
<dbReference type="KEGG" id="echi:FKX85_05520"/>
<sequence length="642" mass="72858">MSVQGLSEGMKPFRICNPPLSRRLCRVTVKFEPLALLSIFLCLLFITSAQVFAQDTLHYSGSTLSRVDYHHGQLKPAIGVHAVQTMRANREQPDKGDGFGWTYNHAPMIAYWNGKFYMEYLSDPVGEHIAPSQTLLQVSEDGHDWTMPEVIFPPYRIPDGTTKEDHDGVAKDLDAVMHQRMGFYVADNGKFLALAYYGIAMDAHDGPNDGNGIGRVVREINQDGSFGPIHFIRYNQGWNEENTDYPFFKSSKDKDFINACEELLSKPLMMQQWVEEADRDDPLIPLKKQYKAFSYYHLPDGRVVGLWKHALTSISHDGGESWEYNPLRAPGVVNGNAKIWGQRTSDGAYVTVYNPSEYRWPLAVSTSKDGIDYTDLLLVHGEITSMRYGGNYKSYGPQYVRGILEGNGTPPDGEMWLTYSVNKEDIWVASVPTPITAEAAGHANEVFDQLSAGEELRLWNTYSPQWAKTEIAAMDGKKYLTFRDKDPFDYGKAQRIVPTSKEMHVEFTVIPGQNDHGKFQIEIQDGKGRPGVELIFDEDGRFKTRAGYRMNTLTEYEKGESYRVELDLNTETRFYQIKVNGKEKGPKLFFAPLDAMERVVFRTGTQRYFPNAETPTDQDYDLDNAGDEDPEAVFYLESLVTY</sequence>
<evidence type="ECO:0000259" key="2">
    <source>
        <dbReference type="Pfam" id="PF24067"/>
    </source>
</evidence>
<dbReference type="SUPFAM" id="SSF50939">
    <property type="entry name" value="Sialidases"/>
    <property type="match status" value="1"/>
</dbReference>
<keyword evidence="3" id="KW-0378">Hydrolase</keyword>